<dbReference type="InterPro" id="IPR000182">
    <property type="entry name" value="GNAT_dom"/>
</dbReference>
<dbReference type="RefSeq" id="WP_130181034.1">
    <property type="nucleotide sequence ID" value="NZ_CP035945.1"/>
</dbReference>
<dbReference type="EMBL" id="CP035945">
    <property type="protein sequence ID" value="QBE97144.1"/>
    <property type="molecule type" value="Genomic_DNA"/>
</dbReference>
<dbReference type="Pfam" id="PF00583">
    <property type="entry name" value="Acetyltransf_1"/>
    <property type="match status" value="1"/>
</dbReference>
<keyword evidence="1 4" id="KW-0808">Transferase</keyword>
<accession>A0A4P6LX55</accession>
<evidence type="ECO:0000313" key="4">
    <source>
        <dbReference type="EMBL" id="QBE97144.1"/>
    </source>
</evidence>
<gene>
    <name evidence="4" type="primary">yjaB_1</name>
    <name evidence="4" type="ORF">PMF13cell1_02697</name>
</gene>
<name>A0A4P6LX55_9FIRM</name>
<dbReference type="AlphaFoldDB" id="A0A4P6LX55"/>
<evidence type="ECO:0000256" key="2">
    <source>
        <dbReference type="ARBA" id="ARBA00023315"/>
    </source>
</evidence>
<dbReference type="PANTHER" id="PTHR43800">
    <property type="entry name" value="PEPTIDYL-LYSINE N-ACETYLTRANSFERASE YJAB"/>
    <property type="match status" value="1"/>
</dbReference>
<dbReference type="InterPro" id="IPR016181">
    <property type="entry name" value="Acyl_CoA_acyltransferase"/>
</dbReference>
<dbReference type="PANTHER" id="PTHR43800:SF1">
    <property type="entry name" value="PEPTIDYL-LYSINE N-ACETYLTRANSFERASE YJAB"/>
    <property type="match status" value="1"/>
</dbReference>
<dbReference type="SUPFAM" id="SSF55729">
    <property type="entry name" value="Acyl-CoA N-acyltransferases (Nat)"/>
    <property type="match status" value="2"/>
</dbReference>
<sequence>MTGMIRKFTPADIEVLMEIWLQANCQAHSFIPPYYWEERYEYVRQELPRAEILVYEAHHQAEGFIGVQDGYIAGLFVRTGNQGRGIGTALLREVCRHNMELSLRVYEKNERAVHFYKKSGFAIQETETDTETGETEFLMRYERYGELEFEQITLQDEKRVEDLSHMASSIVKEFFDPIIGAKQNDYMINLFQTVSAIKEQLDSGYTYYIVKDPCEEAGCMAFYPREGMLYLSKFYLKNSKRGRGYAGHMLSFVRKKAAEMGLGEIFLNVNKNNPAVEIYRHMGFQILREEKNDIGNGFYMDDYVMGYKIRD</sequence>
<reference evidence="4 5" key="1">
    <citation type="submission" date="2019-01" db="EMBL/GenBank/DDBJ databases">
        <title>PMF-metabolizing Aryl O-demethylase.</title>
        <authorList>
            <person name="Kim M."/>
        </authorList>
    </citation>
    <scope>NUCLEOTIDE SEQUENCE [LARGE SCALE GENOMIC DNA]</scope>
    <source>
        <strain evidence="4 5">PMF1</strain>
    </source>
</reference>
<dbReference type="Gene3D" id="3.40.630.30">
    <property type="match status" value="2"/>
</dbReference>
<evidence type="ECO:0000313" key="5">
    <source>
        <dbReference type="Proteomes" id="UP000289794"/>
    </source>
</evidence>
<dbReference type="GO" id="GO:0016747">
    <property type="term" value="F:acyltransferase activity, transferring groups other than amino-acyl groups"/>
    <property type="evidence" value="ECO:0007669"/>
    <property type="project" value="InterPro"/>
</dbReference>
<dbReference type="EC" id="2.3.1.-" evidence="4"/>
<organism evidence="4 5">
    <name type="scientific">Blautia producta</name>
    <dbReference type="NCBI Taxonomy" id="33035"/>
    <lineage>
        <taxon>Bacteria</taxon>
        <taxon>Bacillati</taxon>
        <taxon>Bacillota</taxon>
        <taxon>Clostridia</taxon>
        <taxon>Lachnospirales</taxon>
        <taxon>Lachnospiraceae</taxon>
        <taxon>Blautia</taxon>
    </lineage>
</organism>
<dbReference type="Proteomes" id="UP000289794">
    <property type="component" value="Chromosome"/>
</dbReference>
<proteinExistence type="predicted"/>
<feature type="domain" description="N-acetyltransferase" evidence="3">
    <location>
        <begin position="152"/>
        <end position="310"/>
    </location>
</feature>
<feature type="domain" description="N-acetyltransferase" evidence="3">
    <location>
        <begin position="3"/>
        <end position="144"/>
    </location>
</feature>
<dbReference type="KEGG" id="bpro:PMF13cell1_02697"/>
<evidence type="ECO:0000256" key="1">
    <source>
        <dbReference type="ARBA" id="ARBA00022679"/>
    </source>
</evidence>
<dbReference type="CDD" id="cd04301">
    <property type="entry name" value="NAT_SF"/>
    <property type="match status" value="2"/>
</dbReference>
<keyword evidence="2 4" id="KW-0012">Acyltransferase</keyword>
<evidence type="ECO:0000259" key="3">
    <source>
        <dbReference type="PROSITE" id="PS51186"/>
    </source>
</evidence>
<protein>
    <submittedName>
        <fullName evidence="4">Putative N-acetyltransferase YjaB</fullName>
        <ecNumber evidence="4">2.3.1.-</ecNumber>
    </submittedName>
</protein>
<dbReference type="PROSITE" id="PS51186">
    <property type="entry name" value="GNAT"/>
    <property type="match status" value="2"/>
</dbReference>
<dbReference type="Pfam" id="PF13508">
    <property type="entry name" value="Acetyltransf_7"/>
    <property type="match status" value="1"/>
</dbReference>